<evidence type="ECO:0000313" key="10">
    <source>
        <dbReference type="EMBL" id="KAJ1645112.1"/>
    </source>
</evidence>
<dbReference type="FunFam" id="3.90.230.10:FF:000007">
    <property type="entry name" value="Xaa-Pro aminopeptidase P"/>
    <property type="match status" value="1"/>
</dbReference>
<dbReference type="PROSITE" id="PS00491">
    <property type="entry name" value="PROLINE_PEPTIDASE"/>
    <property type="match status" value="1"/>
</dbReference>
<dbReference type="InterPro" id="IPR036005">
    <property type="entry name" value="Creatinase/aminopeptidase-like"/>
</dbReference>
<evidence type="ECO:0008006" key="12">
    <source>
        <dbReference type="Google" id="ProtNLM"/>
    </source>
</evidence>
<dbReference type="PANTHER" id="PTHR43763:SF6">
    <property type="entry name" value="XAA-PRO AMINOPEPTIDASE 1"/>
    <property type="match status" value="1"/>
</dbReference>
<evidence type="ECO:0000256" key="3">
    <source>
        <dbReference type="ARBA" id="ARBA00022723"/>
    </source>
</evidence>
<dbReference type="AlphaFoldDB" id="A0A9W7XI62"/>
<dbReference type="InterPro" id="IPR029149">
    <property type="entry name" value="Creatin/AminoP/Spt16_N"/>
</dbReference>
<evidence type="ECO:0000313" key="11">
    <source>
        <dbReference type="Proteomes" id="UP001145021"/>
    </source>
</evidence>
<organism evidence="10 11">
    <name type="scientific">Coemansia asiatica</name>
    <dbReference type="NCBI Taxonomy" id="1052880"/>
    <lineage>
        <taxon>Eukaryota</taxon>
        <taxon>Fungi</taxon>
        <taxon>Fungi incertae sedis</taxon>
        <taxon>Zoopagomycota</taxon>
        <taxon>Kickxellomycotina</taxon>
        <taxon>Kickxellomycetes</taxon>
        <taxon>Kickxellales</taxon>
        <taxon>Kickxellaceae</taxon>
        <taxon>Coemansia</taxon>
    </lineage>
</organism>
<keyword evidence="4" id="KW-0378">Hydrolase</keyword>
<protein>
    <recommendedName>
        <fullName evidence="12">Creatinase/aminopeptidase</fullName>
    </recommendedName>
</protein>
<dbReference type="Pfam" id="PF00557">
    <property type="entry name" value="Peptidase_M24"/>
    <property type="match status" value="1"/>
</dbReference>
<dbReference type="SUPFAM" id="SSF53092">
    <property type="entry name" value="Creatinase/prolidase N-terminal domain"/>
    <property type="match status" value="1"/>
</dbReference>
<dbReference type="Pfam" id="PF01321">
    <property type="entry name" value="Creatinase_N"/>
    <property type="match status" value="1"/>
</dbReference>
<evidence type="ECO:0000259" key="8">
    <source>
        <dbReference type="Pfam" id="PF01321"/>
    </source>
</evidence>
<evidence type="ECO:0000256" key="6">
    <source>
        <dbReference type="RuleBase" id="RU000590"/>
    </source>
</evidence>
<name>A0A9W7XI62_9FUNG</name>
<feature type="domain" description="Creatinase N-terminal" evidence="8">
    <location>
        <begin position="10"/>
        <end position="146"/>
    </location>
</feature>
<dbReference type="SUPFAM" id="SSF55920">
    <property type="entry name" value="Creatinase/aminopeptidase"/>
    <property type="match status" value="1"/>
</dbReference>
<dbReference type="Gene3D" id="3.90.230.10">
    <property type="entry name" value="Creatinase/methionine aminopeptidase superfamily"/>
    <property type="match status" value="1"/>
</dbReference>
<evidence type="ECO:0000256" key="2">
    <source>
        <dbReference type="ARBA" id="ARBA00008766"/>
    </source>
</evidence>
<dbReference type="InterPro" id="IPR033740">
    <property type="entry name" value="Pept_M24B"/>
</dbReference>
<dbReference type="PANTHER" id="PTHR43763">
    <property type="entry name" value="XAA-PRO AMINOPEPTIDASE 1"/>
    <property type="match status" value="1"/>
</dbReference>
<dbReference type="GO" id="GO:0046872">
    <property type="term" value="F:metal ion binding"/>
    <property type="evidence" value="ECO:0007669"/>
    <property type="project" value="UniProtKB-KW"/>
</dbReference>
<keyword evidence="5" id="KW-0464">Manganese</keyword>
<accession>A0A9W7XI62</accession>
<feature type="domain" description="Peptidase M24" evidence="7">
    <location>
        <begin position="314"/>
        <end position="533"/>
    </location>
</feature>
<dbReference type="GO" id="GO:0005737">
    <property type="term" value="C:cytoplasm"/>
    <property type="evidence" value="ECO:0007669"/>
    <property type="project" value="UniProtKB-ARBA"/>
</dbReference>
<dbReference type="Pfam" id="PF16189">
    <property type="entry name" value="Creatinase_N_2"/>
    <property type="match status" value="1"/>
</dbReference>
<comment type="caution">
    <text evidence="10">The sequence shown here is derived from an EMBL/GenBank/DDBJ whole genome shotgun (WGS) entry which is preliminary data.</text>
</comment>
<dbReference type="InterPro" id="IPR050422">
    <property type="entry name" value="X-Pro_aminopeptidase_P"/>
</dbReference>
<reference evidence="10" key="1">
    <citation type="submission" date="2022-07" db="EMBL/GenBank/DDBJ databases">
        <title>Phylogenomic reconstructions and comparative analyses of Kickxellomycotina fungi.</title>
        <authorList>
            <person name="Reynolds N.K."/>
            <person name="Stajich J.E."/>
            <person name="Barry K."/>
            <person name="Grigoriev I.V."/>
            <person name="Crous P."/>
            <person name="Smith M.E."/>
        </authorList>
    </citation>
    <scope>NUCLEOTIDE SEQUENCE</scope>
    <source>
        <strain evidence="10">NBRC 105413</strain>
    </source>
</reference>
<dbReference type="InterPro" id="IPR032416">
    <property type="entry name" value="Peptidase_M24_C"/>
</dbReference>
<dbReference type="CDD" id="cd01085">
    <property type="entry name" value="APP"/>
    <property type="match status" value="1"/>
</dbReference>
<proteinExistence type="inferred from homology"/>
<keyword evidence="11" id="KW-1185">Reference proteome</keyword>
<dbReference type="Pfam" id="PF16188">
    <property type="entry name" value="Peptidase_M24_C"/>
    <property type="match status" value="1"/>
</dbReference>
<dbReference type="InterPro" id="IPR000587">
    <property type="entry name" value="Creatinase_N"/>
</dbReference>
<evidence type="ECO:0000256" key="5">
    <source>
        <dbReference type="ARBA" id="ARBA00023211"/>
    </source>
</evidence>
<dbReference type="EMBL" id="JANBOH010000123">
    <property type="protein sequence ID" value="KAJ1645112.1"/>
    <property type="molecule type" value="Genomic_DNA"/>
</dbReference>
<keyword evidence="3 6" id="KW-0479">Metal-binding</keyword>
<dbReference type="InterPro" id="IPR000994">
    <property type="entry name" value="Pept_M24"/>
</dbReference>
<evidence type="ECO:0000259" key="9">
    <source>
        <dbReference type="Pfam" id="PF16188"/>
    </source>
</evidence>
<dbReference type="FunFam" id="3.40.350.10:FF:000003">
    <property type="entry name" value="Xaa-pro aminopeptidase P"/>
    <property type="match status" value="1"/>
</dbReference>
<dbReference type="InterPro" id="IPR001131">
    <property type="entry name" value="Peptidase_M24B_aminopep-P_CS"/>
</dbReference>
<evidence type="ECO:0000256" key="4">
    <source>
        <dbReference type="ARBA" id="ARBA00022801"/>
    </source>
</evidence>
<gene>
    <name evidence="10" type="ORF">LPJ64_003261</name>
</gene>
<dbReference type="GO" id="GO:0070006">
    <property type="term" value="F:metalloaminopeptidase activity"/>
    <property type="evidence" value="ECO:0007669"/>
    <property type="project" value="InterPro"/>
</dbReference>
<comment type="similarity">
    <text evidence="2 6">Belongs to the peptidase M24B family.</text>
</comment>
<dbReference type="Proteomes" id="UP001145021">
    <property type="component" value="Unassembled WGS sequence"/>
</dbReference>
<dbReference type="Gene3D" id="3.40.350.10">
    <property type="entry name" value="Creatinase/prolidase N-terminal domain"/>
    <property type="match status" value="2"/>
</dbReference>
<sequence length="608" mass="67350">MASPVNTSSRLQRLRELMAGSKYNVSAYVVPSEDAHQSEYVATCDQRRAYISGFDGSAGCAVVTADKALMFTDGRYFLQACQQMDSNWTLMKQGMAGVPTWQEYVTSHVSSGARVGIDPTLVSASAASELQYKMFVKGVELVSLQENLVDAVWDSRPERPLDPVFVHDMQFAGESIEDKISRVRTSVAGMGADGVVVAALDEIAWLLNLRGTDISFNPVFYAYVVVTADKITLFVNESKLTDSVRAHLKGIEIQPYEFIFSNVRAMTSASKIRLLVGPSTSWALAQALGDSVQFGKYTPLSMLKALKNPIELDGMRNCHIRDGAAMANFFGWLENELFNNSGNLRLSESDVADKLESLRREQPLCVGPSFDTISSVGPNGAIIHYKPTRGSDALLDIDQMFLLDSGGQYRDGTTDVTRTVHFGTPTEWQRECFTRVLKGHIALDRAVFPSGTSGYVLDPLARLPLWELGLDFRHGTGHGVGSFLNVHEGPQGVSMRKNIIDVGFQHGMTITNEPGYYEDGAFGIRIENTCLVVKTKTPHDYTNGNGYLTFEPVTMVPIQKKLIQTDLLTFVEREWLNSYHATVWEKVSPLLEKDSLGYDWLKRETLPL</sequence>
<feature type="domain" description="Peptidase M24 C-terminal" evidence="9">
    <location>
        <begin position="546"/>
        <end position="608"/>
    </location>
</feature>
<evidence type="ECO:0000256" key="1">
    <source>
        <dbReference type="ARBA" id="ARBA00001936"/>
    </source>
</evidence>
<evidence type="ECO:0000259" key="7">
    <source>
        <dbReference type="Pfam" id="PF00557"/>
    </source>
</evidence>
<comment type="cofactor">
    <cofactor evidence="1">
        <name>Mn(2+)</name>
        <dbReference type="ChEBI" id="CHEBI:29035"/>
    </cofactor>
</comment>